<feature type="transmembrane region" description="Helical" evidence="1">
    <location>
        <begin position="6"/>
        <end position="27"/>
    </location>
</feature>
<dbReference type="Proteomes" id="UP000054877">
    <property type="component" value="Unassembled WGS sequence"/>
</dbReference>
<accession>A0A0W0Z5T6</accession>
<dbReference type="OrthoDB" id="9808735at2"/>
<name>A0A0W0Z5T6_LEGSP</name>
<dbReference type="InterPro" id="IPR001763">
    <property type="entry name" value="Rhodanese-like_dom"/>
</dbReference>
<evidence type="ECO:0000259" key="2">
    <source>
        <dbReference type="PROSITE" id="PS50206"/>
    </source>
</evidence>
<dbReference type="Pfam" id="PF00581">
    <property type="entry name" value="Rhodanese"/>
    <property type="match status" value="1"/>
</dbReference>
<dbReference type="PANTHER" id="PTHR43031:SF18">
    <property type="entry name" value="RHODANESE-RELATED SULFURTRANSFERASES"/>
    <property type="match status" value="1"/>
</dbReference>
<keyword evidence="1" id="KW-1133">Transmembrane helix</keyword>
<dbReference type="Gene3D" id="3.40.250.10">
    <property type="entry name" value="Rhodanese-like domain"/>
    <property type="match status" value="1"/>
</dbReference>
<dbReference type="AlphaFoldDB" id="A0A0W0Z5T6"/>
<dbReference type="CDD" id="cd00158">
    <property type="entry name" value="RHOD"/>
    <property type="match status" value="1"/>
</dbReference>
<protein>
    <submittedName>
        <fullName evidence="3">Rhodanese-related sulfurtransferase</fullName>
    </submittedName>
</protein>
<proteinExistence type="predicted"/>
<keyword evidence="1" id="KW-0812">Transmembrane</keyword>
<dbReference type="SUPFAM" id="SSF52821">
    <property type="entry name" value="Rhodanese/Cell cycle control phosphatase"/>
    <property type="match status" value="1"/>
</dbReference>
<dbReference type="STRING" id="452.Lspi_1313"/>
<feature type="domain" description="Rhodanese" evidence="2">
    <location>
        <begin position="50"/>
        <end position="138"/>
    </location>
</feature>
<reference evidence="3 4" key="1">
    <citation type="submission" date="2015-11" db="EMBL/GenBank/DDBJ databases">
        <title>Genomic analysis of 38 Legionella species identifies large and diverse effector repertoires.</title>
        <authorList>
            <person name="Burstein D."/>
            <person name="Amaro F."/>
            <person name="Zusman T."/>
            <person name="Lifshitz Z."/>
            <person name="Cohen O."/>
            <person name="Gilbert J.A."/>
            <person name="Pupko T."/>
            <person name="Shuman H.A."/>
            <person name="Segal G."/>
        </authorList>
    </citation>
    <scope>NUCLEOTIDE SEQUENCE [LARGE SCALE GENOMIC DNA]</scope>
    <source>
        <strain evidence="3 4">Mt.St.Helens-9</strain>
    </source>
</reference>
<organism evidence="3 4">
    <name type="scientific">Legionella spiritensis</name>
    <dbReference type="NCBI Taxonomy" id="452"/>
    <lineage>
        <taxon>Bacteria</taxon>
        <taxon>Pseudomonadati</taxon>
        <taxon>Pseudomonadota</taxon>
        <taxon>Gammaproteobacteria</taxon>
        <taxon>Legionellales</taxon>
        <taxon>Legionellaceae</taxon>
        <taxon>Legionella</taxon>
    </lineage>
</organism>
<gene>
    <name evidence="3" type="primary">yibN</name>
    <name evidence="3" type="ORF">Lspi_1313</name>
</gene>
<dbReference type="PROSITE" id="PS50206">
    <property type="entry name" value="RHODANESE_3"/>
    <property type="match status" value="1"/>
</dbReference>
<evidence type="ECO:0000313" key="4">
    <source>
        <dbReference type="Proteomes" id="UP000054877"/>
    </source>
</evidence>
<dbReference type="PANTHER" id="PTHR43031">
    <property type="entry name" value="FAD-DEPENDENT OXIDOREDUCTASE"/>
    <property type="match status" value="1"/>
</dbReference>
<keyword evidence="1" id="KW-0472">Membrane</keyword>
<dbReference type="GO" id="GO:0016740">
    <property type="term" value="F:transferase activity"/>
    <property type="evidence" value="ECO:0007669"/>
    <property type="project" value="UniProtKB-KW"/>
</dbReference>
<sequence length="140" mass="15884">MEHLSQFIINHWMLCSLLIIILALIFFHERQEQKKHGKELSPHEAVSLINHDNAIVIDLRDAESYRKGHIIDSIRASSEDFEQNRMNKYKNKPVILVCARGLQSAPLAGKLRAMGFTRPMALSGGIQAWQTADLPIIKGK</sequence>
<comment type="caution">
    <text evidence="3">The sequence shown here is derived from an EMBL/GenBank/DDBJ whole genome shotgun (WGS) entry which is preliminary data.</text>
</comment>
<dbReference type="PATRIC" id="fig|452.5.peg.1451"/>
<dbReference type="EMBL" id="LNYX01000013">
    <property type="protein sequence ID" value="KTD64506.1"/>
    <property type="molecule type" value="Genomic_DNA"/>
</dbReference>
<dbReference type="InterPro" id="IPR050229">
    <property type="entry name" value="GlpE_sulfurtransferase"/>
</dbReference>
<dbReference type="InterPro" id="IPR036873">
    <property type="entry name" value="Rhodanese-like_dom_sf"/>
</dbReference>
<dbReference type="RefSeq" id="WP_058483229.1">
    <property type="nucleotide sequence ID" value="NZ_CAAAII010000010.1"/>
</dbReference>
<dbReference type="SMART" id="SM00450">
    <property type="entry name" value="RHOD"/>
    <property type="match status" value="1"/>
</dbReference>
<keyword evidence="4" id="KW-1185">Reference proteome</keyword>
<evidence type="ECO:0000313" key="3">
    <source>
        <dbReference type="EMBL" id="KTD64506.1"/>
    </source>
</evidence>
<keyword evidence="3" id="KW-0808">Transferase</keyword>
<evidence type="ECO:0000256" key="1">
    <source>
        <dbReference type="SAM" id="Phobius"/>
    </source>
</evidence>